<dbReference type="InterPro" id="IPR020610">
    <property type="entry name" value="Thiolase_AS"/>
</dbReference>
<organism evidence="8 9">
    <name type="scientific">Rubritalea profundi</name>
    <dbReference type="NCBI Taxonomy" id="1658618"/>
    <lineage>
        <taxon>Bacteria</taxon>
        <taxon>Pseudomonadati</taxon>
        <taxon>Verrucomicrobiota</taxon>
        <taxon>Verrucomicrobiia</taxon>
        <taxon>Verrucomicrobiales</taxon>
        <taxon>Rubritaleaceae</taxon>
        <taxon>Rubritalea</taxon>
    </lineage>
</organism>
<evidence type="ECO:0000313" key="9">
    <source>
        <dbReference type="Proteomes" id="UP000239907"/>
    </source>
</evidence>
<dbReference type="PANTHER" id="PTHR18919:SF151">
    <property type="entry name" value="BLR2427 PROTEIN"/>
    <property type="match status" value="1"/>
</dbReference>
<feature type="active site" description="Proton acceptor" evidence="4">
    <location>
        <position position="375"/>
    </location>
</feature>
<dbReference type="RefSeq" id="WP_105042285.1">
    <property type="nucleotide sequence ID" value="NZ_MQWA01000001.1"/>
</dbReference>
<dbReference type="PIRSF" id="PIRSF000429">
    <property type="entry name" value="Ac-CoA_Ac_transf"/>
    <property type="match status" value="1"/>
</dbReference>
<gene>
    <name evidence="8" type="ORF">BSZ32_04290</name>
</gene>
<reference evidence="8 9" key="1">
    <citation type="submission" date="2016-12" db="EMBL/GenBank/DDBJ databases">
        <title>Study of bacterial adaptation to deep sea.</title>
        <authorList>
            <person name="Song J."/>
            <person name="Yoshizawa S."/>
            <person name="Kogure K."/>
        </authorList>
    </citation>
    <scope>NUCLEOTIDE SEQUENCE [LARGE SCALE GENOMIC DNA]</scope>
    <source>
        <strain evidence="8 9">SAORIC-165</strain>
    </source>
</reference>
<sequence length="420" mass="44736">MLYIYQCTRTAFTKMGGAMDHLNAADIGKSAVSSLLTNAAIDPALIDEVIMGCVCQPADSANIARVIALRSGIPESVTAATVHRNCASGMEAITTAYERMHADHGQLFVVGGCESMSNTPVLYRKSAVQKFAKLARARSPLAKLTAALQFRPKDFNPLIGLRLGLTDPFTGINMGQTAEILAREYEISRVEQDAFAVNSHNKALNYQQSLNQEISPVYTRGKAIDSDDGIRADSSVEKLANLKPVFEKNTGSVTAGNSSQITDGAAVLLVGSIRMKELGLEPVGRLRGYAYAGCDPSRMGLGPLFAMQKLFKETGFSLAQADIIEINEAFAAQALACIKLSDSEVLAKKAGLDSKLGEIPLDKLNRRGGAIALGHPVGATGARLVLTALDQLRESQQQHALTTLCIGGGQGAALWIERLT</sequence>
<feature type="active site" description="Acyl-thioester intermediate" evidence="4">
    <location>
        <position position="86"/>
    </location>
</feature>
<dbReference type="InterPro" id="IPR002155">
    <property type="entry name" value="Thiolase"/>
</dbReference>
<evidence type="ECO:0000256" key="2">
    <source>
        <dbReference type="ARBA" id="ARBA00022679"/>
    </source>
</evidence>
<dbReference type="Pfam" id="PF00108">
    <property type="entry name" value="Thiolase_N"/>
    <property type="match status" value="1"/>
</dbReference>
<keyword evidence="9" id="KW-1185">Reference proteome</keyword>
<dbReference type="InterPro" id="IPR020616">
    <property type="entry name" value="Thiolase_N"/>
</dbReference>
<feature type="domain" description="Thiolase C-terminal" evidence="7">
    <location>
        <begin position="281"/>
        <end position="418"/>
    </location>
</feature>
<dbReference type="AlphaFoldDB" id="A0A2S7U072"/>
<feature type="domain" description="Thiolase N-terminal" evidence="6">
    <location>
        <begin position="3"/>
        <end position="270"/>
    </location>
</feature>
<dbReference type="Gene3D" id="3.40.47.10">
    <property type="match status" value="2"/>
</dbReference>
<comment type="caution">
    <text evidence="8">The sequence shown here is derived from an EMBL/GenBank/DDBJ whole genome shotgun (WGS) entry which is preliminary data.</text>
</comment>
<dbReference type="PROSITE" id="PS00099">
    <property type="entry name" value="THIOLASE_3"/>
    <property type="match status" value="1"/>
</dbReference>
<evidence type="ECO:0000256" key="5">
    <source>
        <dbReference type="RuleBase" id="RU003557"/>
    </source>
</evidence>
<evidence type="ECO:0000259" key="6">
    <source>
        <dbReference type="Pfam" id="PF00108"/>
    </source>
</evidence>
<dbReference type="Proteomes" id="UP000239907">
    <property type="component" value="Unassembled WGS sequence"/>
</dbReference>
<dbReference type="GO" id="GO:0003988">
    <property type="term" value="F:acetyl-CoA C-acyltransferase activity"/>
    <property type="evidence" value="ECO:0007669"/>
    <property type="project" value="UniProtKB-ARBA"/>
</dbReference>
<dbReference type="OrthoDB" id="2774224at2"/>
<dbReference type="InterPro" id="IPR020617">
    <property type="entry name" value="Thiolase_C"/>
</dbReference>
<comment type="similarity">
    <text evidence="1 5">Belongs to the thiolase-like superfamily. Thiolase family.</text>
</comment>
<accession>A0A2S7U072</accession>
<dbReference type="CDD" id="cd00751">
    <property type="entry name" value="thiolase"/>
    <property type="match status" value="1"/>
</dbReference>
<evidence type="ECO:0000256" key="1">
    <source>
        <dbReference type="ARBA" id="ARBA00010982"/>
    </source>
</evidence>
<feature type="active site" description="Proton acceptor" evidence="4">
    <location>
        <position position="405"/>
    </location>
</feature>
<proteinExistence type="inferred from homology"/>
<evidence type="ECO:0000259" key="7">
    <source>
        <dbReference type="Pfam" id="PF02803"/>
    </source>
</evidence>
<dbReference type="EMBL" id="MQWA01000001">
    <property type="protein sequence ID" value="PQJ27794.1"/>
    <property type="molecule type" value="Genomic_DNA"/>
</dbReference>
<evidence type="ECO:0000256" key="3">
    <source>
        <dbReference type="ARBA" id="ARBA00023315"/>
    </source>
</evidence>
<evidence type="ECO:0000256" key="4">
    <source>
        <dbReference type="PIRSR" id="PIRSR000429-1"/>
    </source>
</evidence>
<dbReference type="PANTHER" id="PTHR18919">
    <property type="entry name" value="ACETYL-COA C-ACYLTRANSFERASE"/>
    <property type="match status" value="1"/>
</dbReference>
<dbReference type="InterPro" id="IPR016039">
    <property type="entry name" value="Thiolase-like"/>
</dbReference>
<evidence type="ECO:0000313" key="8">
    <source>
        <dbReference type="EMBL" id="PQJ27794.1"/>
    </source>
</evidence>
<dbReference type="Pfam" id="PF02803">
    <property type="entry name" value="Thiolase_C"/>
    <property type="match status" value="1"/>
</dbReference>
<dbReference type="NCBIfam" id="TIGR01930">
    <property type="entry name" value="AcCoA-C-Actrans"/>
    <property type="match status" value="1"/>
</dbReference>
<keyword evidence="2 5" id="KW-0808">Transferase</keyword>
<dbReference type="SUPFAM" id="SSF53901">
    <property type="entry name" value="Thiolase-like"/>
    <property type="match status" value="2"/>
</dbReference>
<dbReference type="PROSITE" id="PS00737">
    <property type="entry name" value="THIOLASE_2"/>
    <property type="match status" value="1"/>
</dbReference>
<name>A0A2S7U072_9BACT</name>
<keyword evidence="3 5" id="KW-0012">Acyltransferase</keyword>
<dbReference type="InterPro" id="IPR020613">
    <property type="entry name" value="Thiolase_CS"/>
</dbReference>
<protein>
    <submittedName>
        <fullName evidence="8">Acetyl-CoA acyltransferase</fullName>
    </submittedName>
</protein>